<dbReference type="GO" id="GO:0003691">
    <property type="term" value="F:double-stranded telomeric DNA binding"/>
    <property type="evidence" value="ECO:0007669"/>
    <property type="project" value="TreeGrafter"/>
</dbReference>
<dbReference type="AlphaFoldDB" id="A0AAE9WCQ3"/>
<keyword evidence="8" id="KW-1185">Reference proteome</keyword>
<evidence type="ECO:0000313" key="7">
    <source>
        <dbReference type="EMBL" id="WBW73438.1"/>
    </source>
</evidence>
<feature type="domain" description="HTH myb-type" evidence="6">
    <location>
        <begin position="399"/>
        <end position="456"/>
    </location>
</feature>
<dbReference type="InterPro" id="IPR052833">
    <property type="entry name" value="Telomeric_DNA-bd_trans-reg"/>
</dbReference>
<dbReference type="SUPFAM" id="SSF46689">
    <property type="entry name" value="Homeodomain-like"/>
    <property type="match status" value="1"/>
</dbReference>
<dbReference type="GO" id="GO:0042803">
    <property type="term" value="F:protein homodimerization activity"/>
    <property type="evidence" value="ECO:0007669"/>
    <property type="project" value="InterPro"/>
</dbReference>
<evidence type="ECO:0000313" key="8">
    <source>
        <dbReference type="Proteomes" id="UP001212411"/>
    </source>
</evidence>
<feature type="region of interest" description="Disordered" evidence="4">
    <location>
        <begin position="328"/>
        <end position="355"/>
    </location>
</feature>
<dbReference type="InterPro" id="IPR001005">
    <property type="entry name" value="SANT/Myb"/>
</dbReference>
<dbReference type="SMART" id="SM00717">
    <property type="entry name" value="SANT"/>
    <property type="match status" value="1"/>
</dbReference>
<evidence type="ECO:0000259" key="5">
    <source>
        <dbReference type="PROSITE" id="PS50090"/>
    </source>
</evidence>
<dbReference type="GeneID" id="80876681"/>
<dbReference type="GO" id="GO:0010833">
    <property type="term" value="P:telomere maintenance via telomere lengthening"/>
    <property type="evidence" value="ECO:0007669"/>
    <property type="project" value="TreeGrafter"/>
</dbReference>
<dbReference type="Proteomes" id="UP001212411">
    <property type="component" value="Chromosome 2"/>
</dbReference>
<dbReference type="RefSeq" id="XP_056037681.1">
    <property type="nucleotide sequence ID" value="XM_056181992.1"/>
</dbReference>
<organism evidence="7 8">
    <name type="scientific">Schizosaccharomyces osmophilus</name>
    <dbReference type="NCBI Taxonomy" id="2545709"/>
    <lineage>
        <taxon>Eukaryota</taxon>
        <taxon>Fungi</taxon>
        <taxon>Dikarya</taxon>
        <taxon>Ascomycota</taxon>
        <taxon>Taphrinomycotina</taxon>
        <taxon>Schizosaccharomycetes</taxon>
        <taxon>Schizosaccharomycetales</taxon>
        <taxon>Schizosaccharomycetaceae</taxon>
        <taxon>Schizosaccharomyces</taxon>
    </lineage>
</organism>
<dbReference type="FunFam" id="1.10.10.60:FF:000137">
    <property type="entry name" value="MYB DNA binding protein"/>
    <property type="match status" value="1"/>
</dbReference>
<dbReference type="PANTHER" id="PTHR47807">
    <property type="entry name" value="PROTEIN TBF1"/>
    <property type="match status" value="1"/>
</dbReference>
<evidence type="ECO:0000256" key="4">
    <source>
        <dbReference type="SAM" id="MobiDB-lite"/>
    </source>
</evidence>
<keyword evidence="2" id="KW-0539">Nucleus</keyword>
<dbReference type="PROSITE" id="PS50090">
    <property type="entry name" value="MYB_LIKE"/>
    <property type="match status" value="1"/>
</dbReference>
<dbReference type="EMBL" id="CP115612">
    <property type="protein sequence ID" value="WBW73438.1"/>
    <property type="molecule type" value="Genomic_DNA"/>
</dbReference>
<evidence type="ECO:0000256" key="2">
    <source>
        <dbReference type="ARBA" id="ARBA00023242"/>
    </source>
</evidence>
<dbReference type="PANTHER" id="PTHR47807:SF1">
    <property type="entry name" value="PROTEIN TBF1"/>
    <property type="match status" value="1"/>
</dbReference>
<proteinExistence type="predicted"/>
<gene>
    <name evidence="7" type="primary">tbf1</name>
    <name evidence="7" type="ORF">SOMG_03201</name>
</gene>
<dbReference type="InterPro" id="IPR009057">
    <property type="entry name" value="Homeodomain-like_sf"/>
</dbReference>
<reference evidence="7 8" key="1">
    <citation type="journal article" date="2023" name="G3 (Bethesda)">
        <title>A high-quality reference genome for the fission yeast Schizosaccharomyces osmophilus.</title>
        <authorList>
            <person name="Jia G.S."/>
            <person name="Zhang W.C."/>
            <person name="Liang Y."/>
            <person name="Liu X.H."/>
            <person name="Rhind N."/>
            <person name="Pidoux A."/>
            <person name="Brysch-Herzberg M."/>
            <person name="Du L.L."/>
        </authorList>
    </citation>
    <scope>NUCLEOTIDE SEQUENCE [LARGE SCALE GENOMIC DNA]</scope>
    <source>
        <strain evidence="7 8">CBS 15793</strain>
    </source>
</reference>
<sequence length="484" mass="54246">MSKQPIDTSNEFKTQKDLEIDPECALEHDRQMLQQLSEHASDLDSPNVASNGDIPLGFDLSGIPINMTPDFYLRMNQNMEYTFNQSNPVASPQYLLRSSLVPTLANLSNIILSILGKPVQEASAIVTNPASEMGMAFTKLMSMFRMIKDIYTEDSFIYPAVISMRTPSQRSAVRRANLAIFLSAVYGALQIGFFHLNENFLEVFAPDEANILTNQGTLYMELKTQAYISAMAQAERPKEDILNDLFPSDMAHRFLLRRNAKLDDKLTYVEKQILEKCAARKERLSNFTPQEALNEVYPWGKFLSEIACYIHNNHSSIAAIPVPNGNVKRKAKKQGGRYKSCEENSSPSESGSDLTDGLAFGLPTATLDATSEANNVSSVVLYDQVRSMTNTGNGNKRTKKVANRRTWTKEEEEALLDGLDSVKGPRWSQILELYGPGGRKNEVLKHRNQVQLKDKARNMKLFFLKSGQIVPAPLQCVTGDLRRE</sequence>
<dbReference type="Pfam" id="PF08558">
    <property type="entry name" value="TRF"/>
    <property type="match status" value="1"/>
</dbReference>
<dbReference type="KEGG" id="som:SOMG_03201"/>
<name>A0AAE9WCQ3_9SCHI</name>
<dbReference type="CDD" id="cd11660">
    <property type="entry name" value="SANT_TRF"/>
    <property type="match status" value="1"/>
</dbReference>
<feature type="compositionally biased region" description="Polar residues" evidence="4">
    <location>
        <begin position="343"/>
        <end position="353"/>
    </location>
</feature>
<dbReference type="InterPro" id="IPR017930">
    <property type="entry name" value="Myb_dom"/>
</dbReference>
<feature type="compositionally biased region" description="Polar residues" evidence="4">
    <location>
        <begin position="1"/>
        <end position="12"/>
    </location>
</feature>
<evidence type="ECO:0000256" key="3">
    <source>
        <dbReference type="ARBA" id="ARBA00023306"/>
    </source>
</evidence>
<protein>
    <submittedName>
        <fullName evidence="7">DNA binding factor Trf1</fullName>
    </submittedName>
</protein>
<keyword evidence="1" id="KW-0238">DNA-binding</keyword>
<dbReference type="Gene3D" id="1.10.10.60">
    <property type="entry name" value="Homeodomain-like"/>
    <property type="match status" value="1"/>
</dbReference>
<dbReference type="PROSITE" id="PS51294">
    <property type="entry name" value="HTH_MYB"/>
    <property type="match status" value="1"/>
</dbReference>
<evidence type="ECO:0000256" key="1">
    <source>
        <dbReference type="ARBA" id="ARBA00023125"/>
    </source>
</evidence>
<evidence type="ECO:0000259" key="6">
    <source>
        <dbReference type="PROSITE" id="PS51294"/>
    </source>
</evidence>
<keyword evidence="3" id="KW-0131">Cell cycle</keyword>
<feature type="domain" description="Myb-like" evidence="5">
    <location>
        <begin position="399"/>
        <end position="452"/>
    </location>
</feature>
<dbReference type="InterPro" id="IPR013867">
    <property type="entry name" value="Telomere_rpt-bd_fac_dimer_dom"/>
</dbReference>
<accession>A0AAE9WCQ3</accession>
<feature type="region of interest" description="Disordered" evidence="4">
    <location>
        <begin position="1"/>
        <end position="20"/>
    </location>
</feature>